<dbReference type="KEGG" id="ptkz:JDV02_000001"/>
<evidence type="ECO:0008006" key="4">
    <source>
        <dbReference type="Google" id="ProtNLM"/>
    </source>
</evidence>
<feature type="transmembrane region" description="Helical" evidence="1">
    <location>
        <begin position="12"/>
        <end position="31"/>
    </location>
</feature>
<protein>
    <recommendedName>
        <fullName evidence="4">Cytochrome P450</fullName>
    </recommendedName>
</protein>
<dbReference type="EMBL" id="CP086354">
    <property type="protein sequence ID" value="UNI13243.1"/>
    <property type="molecule type" value="Genomic_DNA"/>
</dbReference>
<dbReference type="RefSeq" id="XP_047836724.1">
    <property type="nucleotide sequence ID" value="XM_047980767.1"/>
</dbReference>
<evidence type="ECO:0000313" key="3">
    <source>
        <dbReference type="Proteomes" id="UP000829364"/>
    </source>
</evidence>
<evidence type="ECO:0000256" key="1">
    <source>
        <dbReference type="SAM" id="Phobius"/>
    </source>
</evidence>
<keyword evidence="3" id="KW-1185">Reference proteome</keyword>
<keyword evidence="1" id="KW-0472">Membrane</keyword>
<dbReference type="AlphaFoldDB" id="A0A9Q8Q6I7"/>
<organism evidence="2 3">
    <name type="scientific">Purpureocillium takamizusanense</name>
    <dbReference type="NCBI Taxonomy" id="2060973"/>
    <lineage>
        <taxon>Eukaryota</taxon>
        <taxon>Fungi</taxon>
        <taxon>Dikarya</taxon>
        <taxon>Ascomycota</taxon>
        <taxon>Pezizomycotina</taxon>
        <taxon>Sordariomycetes</taxon>
        <taxon>Hypocreomycetidae</taxon>
        <taxon>Hypocreales</taxon>
        <taxon>Ophiocordycipitaceae</taxon>
        <taxon>Purpureocillium</taxon>
    </lineage>
</organism>
<sequence length="131" mass="15039">MQAMIEQRDDDIAISSFIIGAIFAGLINSWYNAAWIPCFLSYDSYWHERLRREVDEVVLKHRISRYETAADVLSRLSIREWEHEFPLIELGLRDSIRIVMTGASFRKNISGGGIRIGDSDEMIPNNAFAVC</sequence>
<reference evidence="2" key="1">
    <citation type="submission" date="2021-11" db="EMBL/GenBank/DDBJ databases">
        <title>Purpureocillium_takamizusanense_genome.</title>
        <authorList>
            <person name="Nguyen N.-H."/>
        </authorList>
    </citation>
    <scope>NUCLEOTIDE SEQUENCE</scope>
    <source>
        <strain evidence="2">PT3</strain>
    </source>
</reference>
<gene>
    <name evidence="2" type="ORF">JDV02_000001</name>
</gene>
<evidence type="ECO:0000313" key="2">
    <source>
        <dbReference type="EMBL" id="UNI13243.1"/>
    </source>
</evidence>
<keyword evidence="1" id="KW-1133">Transmembrane helix</keyword>
<accession>A0A9Q8Q6I7</accession>
<proteinExistence type="predicted"/>
<name>A0A9Q8Q6I7_9HYPO</name>
<keyword evidence="1" id="KW-0812">Transmembrane</keyword>
<dbReference type="OrthoDB" id="1055148at2759"/>
<dbReference type="GeneID" id="72061968"/>
<dbReference type="Proteomes" id="UP000829364">
    <property type="component" value="Chromosome 1"/>
</dbReference>